<keyword evidence="10" id="KW-1185">Reference proteome</keyword>
<dbReference type="EMBL" id="BGZK01001719">
    <property type="protein sequence ID" value="GBP85144.1"/>
    <property type="molecule type" value="Genomic_DNA"/>
</dbReference>
<evidence type="ECO:0000313" key="9">
    <source>
        <dbReference type="EMBL" id="GBP85144.1"/>
    </source>
</evidence>
<keyword evidence="2" id="KW-0963">Cytoplasm</keyword>
<feature type="domain" description="DM10" evidence="8">
    <location>
        <begin position="109"/>
        <end position="217"/>
    </location>
</feature>
<dbReference type="Pfam" id="PF06565">
    <property type="entry name" value="DM10_dom"/>
    <property type="match status" value="1"/>
</dbReference>
<dbReference type="SMART" id="SM00676">
    <property type="entry name" value="DM10"/>
    <property type="match status" value="1"/>
</dbReference>
<reference evidence="9 10" key="1">
    <citation type="journal article" date="2019" name="Commun. Biol.">
        <title>The bagworm genome reveals a unique fibroin gene that provides high tensile strength.</title>
        <authorList>
            <person name="Kono N."/>
            <person name="Nakamura H."/>
            <person name="Ohtoshi R."/>
            <person name="Tomita M."/>
            <person name="Numata K."/>
            <person name="Arakawa K."/>
        </authorList>
    </citation>
    <scope>NUCLEOTIDE SEQUENCE [LARGE SCALE GENOMIC DNA]</scope>
</reference>
<dbReference type="Gene3D" id="1.10.238.10">
    <property type="entry name" value="EF-hand"/>
    <property type="match status" value="1"/>
</dbReference>
<evidence type="ECO:0000256" key="6">
    <source>
        <dbReference type="ARBA" id="ARBA00035003"/>
    </source>
</evidence>
<comment type="subcellular location">
    <subcellularLocation>
        <location evidence="1">Cytoplasm</location>
        <location evidence="1">Cytoskeleton</location>
        <location evidence="1">Cilium axoneme</location>
    </subcellularLocation>
</comment>
<dbReference type="FunFam" id="2.30.29.170:FF:000002">
    <property type="entry name" value="EF-hand domain (C-terminal) containing 1"/>
    <property type="match status" value="1"/>
</dbReference>
<proteinExistence type="predicted"/>
<protein>
    <recommendedName>
        <fullName evidence="7">EF-hand domain-containing family member C2</fullName>
    </recommendedName>
</protein>
<keyword evidence="4" id="KW-0206">Cytoskeleton</keyword>
<dbReference type="GO" id="GO:0005930">
    <property type="term" value="C:axoneme"/>
    <property type="evidence" value="ECO:0007669"/>
    <property type="project" value="UniProtKB-SubCell"/>
</dbReference>
<dbReference type="Proteomes" id="UP000299102">
    <property type="component" value="Unassembled WGS sequence"/>
</dbReference>
<dbReference type="PANTHER" id="PTHR12086:SF11">
    <property type="entry name" value="EF-HAND DOMAIN-CONTAINING FAMILY MEMBER C2"/>
    <property type="match status" value="1"/>
</dbReference>
<name>A0A4C1ZDE8_EUMVA</name>
<evidence type="ECO:0000256" key="3">
    <source>
        <dbReference type="ARBA" id="ARBA00022737"/>
    </source>
</evidence>
<dbReference type="InterPro" id="IPR006602">
    <property type="entry name" value="DM10_dom"/>
</dbReference>
<organism evidence="9 10">
    <name type="scientific">Eumeta variegata</name>
    <name type="common">Bagworm moth</name>
    <name type="synonym">Eumeta japonica</name>
    <dbReference type="NCBI Taxonomy" id="151549"/>
    <lineage>
        <taxon>Eukaryota</taxon>
        <taxon>Metazoa</taxon>
        <taxon>Ecdysozoa</taxon>
        <taxon>Arthropoda</taxon>
        <taxon>Hexapoda</taxon>
        <taxon>Insecta</taxon>
        <taxon>Pterygota</taxon>
        <taxon>Neoptera</taxon>
        <taxon>Endopterygota</taxon>
        <taxon>Lepidoptera</taxon>
        <taxon>Glossata</taxon>
        <taxon>Ditrysia</taxon>
        <taxon>Tineoidea</taxon>
        <taxon>Psychidae</taxon>
        <taxon>Oiketicinae</taxon>
        <taxon>Eumeta</taxon>
    </lineage>
</organism>
<comment type="caution">
    <text evidence="9">The sequence shown here is derived from an EMBL/GenBank/DDBJ whole genome shotgun (WGS) entry which is preliminary data.</text>
</comment>
<keyword evidence="5" id="KW-0966">Cell projection</keyword>
<accession>A0A4C1ZDE8</accession>
<feature type="domain" description="DM10" evidence="8">
    <location>
        <begin position="1"/>
        <end position="45"/>
    </location>
</feature>
<dbReference type="STRING" id="151549.A0A4C1ZDE8"/>
<evidence type="ECO:0000256" key="7">
    <source>
        <dbReference type="ARBA" id="ARBA00039880"/>
    </source>
</evidence>
<evidence type="ECO:0000256" key="5">
    <source>
        <dbReference type="ARBA" id="ARBA00023273"/>
    </source>
</evidence>
<dbReference type="PROSITE" id="PS51336">
    <property type="entry name" value="DM10"/>
    <property type="match status" value="2"/>
</dbReference>
<evidence type="ECO:0000256" key="2">
    <source>
        <dbReference type="ARBA" id="ARBA00022490"/>
    </source>
</evidence>
<dbReference type="GO" id="GO:0005874">
    <property type="term" value="C:microtubule"/>
    <property type="evidence" value="ECO:0007669"/>
    <property type="project" value="TreeGrafter"/>
</dbReference>
<dbReference type="SUPFAM" id="SSF47473">
    <property type="entry name" value="EF-hand"/>
    <property type="match status" value="1"/>
</dbReference>
<keyword evidence="3" id="KW-0677">Repeat</keyword>
<dbReference type="InterPro" id="IPR040193">
    <property type="entry name" value="EFHC1/EFHC2/EFHB"/>
</dbReference>
<evidence type="ECO:0000256" key="1">
    <source>
        <dbReference type="ARBA" id="ARBA00004430"/>
    </source>
</evidence>
<dbReference type="InterPro" id="IPR011992">
    <property type="entry name" value="EF-hand-dom_pair"/>
</dbReference>
<sequence length="582" mass="67021">MTGGPVTPSYGPADLGVGAALDVFGRTVVLTDCDAYTKEYYRVTFGIDTFTPIKAPGEEERPEFSKRVLPPWNGYGSFEDSAENCRTVLPKQPHPDFVKFINKDKQGFDSYCLRFAARLINDRPEDATRYFVIRYYLSDDTIAISELAARNTGFLGGKFLKRNKVYLPEVEDFFVPVEPPIYRPEDMWVGNEVVINKHRFKLIAADEYAIRYMELHSDEFPKANMGLIMDKIRQELSSQENLFKDFVAKYMEAVLPNKKELMTVRCFKQALKEIMCDKMTEHEFITLIRHFRGDAENDKLPRREMIRSLVFTELTRGIWDDRTRLLEGFRHADEGLTGVLSEHRVKQLLRAHRLPINPILMECMLTVLKKDVNCNIYYDDVIDFLDFKTQPVSKLSETDRDKVVRHALPLKYTEEGGRSFLQRGGIVATVSDFRAFASRQYAWWEGEIYSIRSCESIDQFISVTSFRSVIILEICDQQGGPAEGLPGSGLRPIELRRLRSENLSSIRSRTAETAMIFCDTDSGPYYNGRRCLAALNDCCQWSATMRACKMWGELDEVIEEGYVNWNAFLCELNLEHLVKEDK</sequence>
<dbReference type="PANTHER" id="PTHR12086">
    <property type="entry name" value="EF-HAND DOMAIN C-TERMINAL CONTAINING PROTEIN"/>
    <property type="match status" value="1"/>
</dbReference>
<evidence type="ECO:0000313" key="10">
    <source>
        <dbReference type="Proteomes" id="UP000299102"/>
    </source>
</evidence>
<dbReference type="GO" id="GO:0010975">
    <property type="term" value="P:regulation of neuron projection development"/>
    <property type="evidence" value="ECO:0007669"/>
    <property type="project" value="TreeGrafter"/>
</dbReference>
<dbReference type="Gene3D" id="2.30.29.170">
    <property type="match status" value="2"/>
</dbReference>
<evidence type="ECO:0000256" key="4">
    <source>
        <dbReference type="ARBA" id="ARBA00023212"/>
    </source>
</evidence>
<comment type="function">
    <text evidence="6">Microtubule inner protein (MIP) part of the dynein-decorated doublet microtubules (DMTs) in cilia axoneme, which is required for motile cilia beating.</text>
</comment>
<dbReference type="OrthoDB" id="6360546at2759"/>
<dbReference type="AlphaFoldDB" id="A0A4C1ZDE8"/>
<gene>
    <name evidence="9" type="primary">efhc2</name>
    <name evidence="9" type="ORF">EVAR_57642_1</name>
</gene>
<evidence type="ECO:0000259" key="8">
    <source>
        <dbReference type="PROSITE" id="PS51336"/>
    </source>
</evidence>